<feature type="compositionally biased region" description="Polar residues" evidence="1">
    <location>
        <begin position="1"/>
        <end position="11"/>
    </location>
</feature>
<organism evidence="2 3">
    <name type="scientific">Cuscuta campestris</name>
    <dbReference type="NCBI Taxonomy" id="132261"/>
    <lineage>
        <taxon>Eukaryota</taxon>
        <taxon>Viridiplantae</taxon>
        <taxon>Streptophyta</taxon>
        <taxon>Embryophyta</taxon>
        <taxon>Tracheophyta</taxon>
        <taxon>Spermatophyta</taxon>
        <taxon>Magnoliopsida</taxon>
        <taxon>eudicotyledons</taxon>
        <taxon>Gunneridae</taxon>
        <taxon>Pentapetalae</taxon>
        <taxon>asterids</taxon>
        <taxon>lamiids</taxon>
        <taxon>Solanales</taxon>
        <taxon>Convolvulaceae</taxon>
        <taxon>Cuscuteae</taxon>
        <taxon>Cuscuta</taxon>
        <taxon>Cuscuta subgen. Grammica</taxon>
        <taxon>Cuscuta sect. Cleistogrammica</taxon>
    </lineage>
</organism>
<evidence type="ECO:0000256" key="1">
    <source>
        <dbReference type="SAM" id="MobiDB-lite"/>
    </source>
</evidence>
<protein>
    <submittedName>
        <fullName evidence="2">Uncharacterized protein</fullName>
    </submittedName>
</protein>
<dbReference type="OrthoDB" id="1922230at2759"/>
<evidence type="ECO:0000313" key="3">
    <source>
        <dbReference type="Proteomes" id="UP000595140"/>
    </source>
</evidence>
<evidence type="ECO:0000313" key="2">
    <source>
        <dbReference type="EMBL" id="VFQ89006.1"/>
    </source>
</evidence>
<dbReference type="EMBL" id="OOIL02003702">
    <property type="protein sequence ID" value="VFQ89006.1"/>
    <property type="molecule type" value="Genomic_DNA"/>
</dbReference>
<reference evidence="2 3" key="1">
    <citation type="submission" date="2018-04" db="EMBL/GenBank/DDBJ databases">
        <authorList>
            <person name="Vogel A."/>
        </authorList>
    </citation>
    <scope>NUCLEOTIDE SEQUENCE [LARGE SCALE GENOMIC DNA]</scope>
</reference>
<accession>A0A484MLT0</accession>
<feature type="region of interest" description="Disordered" evidence="1">
    <location>
        <begin position="93"/>
        <end position="112"/>
    </location>
</feature>
<feature type="compositionally biased region" description="Basic and acidic residues" evidence="1">
    <location>
        <begin position="35"/>
        <end position="46"/>
    </location>
</feature>
<feature type="region of interest" description="Disordered" evidence="1">
    <location>
        <begin position="118"/>
        <end position="227"/>
    </location>
</feature>
<dbReference type="PANTHER" id="PTHR33871">
    <property type="entry name" value="OS05G0503100 PROTEIN-RELATED"/>
    <property type="match status" value="1"/>
</dbReference>
<keyword evidence="3" id="KW-1185">Reference proteome</keyword>
<feature type="region of interest" description="Disordered" evidence="1">
    <location>
        <begin position="235"/>
        <end position="254"/>
    </location>
</feature>
<sequence>MGNYCCVTSSVKPPPHSHSAANSNRRTASPPLDHPLPEEETVKEVLSETPTLLPKSALPVDDGPHKNPPLPKDQENRQNDVGLTKAAAAAAADAVDSVPDDLSGGFSGSEICSTLSESVPATAASGKLDDVTQRSPASVLKGPFPGEARRERISEPSPGRVRSGAGRGSSGRPSGNVPRKGSPEKIGRRSVSPATRTGIGCAETGLGRTPTMRKSGKSPGRVRSDMSDKIRMLEGSFKNHNNGGQKWESTKSKESLENPLVSLECFIFL</sequence>
<dbReference type="Proteomes" id="UP000595140">
    <property type="component" value="Unassembled WGS sequence"/>
</dbReference>
<proteinExistence type="predicted"/>
<feature type="region of interest" description="Disordered" evidence="1">
    <location>
        <begin position="1"/>
        <end position="85"/>
    </location>
</feature>
<feature type="compositionally biased region" description="Low complexity" evidence="1">
    <location>
        <begin position="156"/>
        <end position="179"/>
    </location>
</feature>
<dbReference type="AlphaFoldDB" id="A0A484MLT0"/>
<name>A0A484MLT0_9ASTE</name>
<dbReference type="PANTHER" id="PTHR33871:SF1">
    <property type="entry name" value="OS05G0503100 PROTEIN"/>
    <property type="match status" value="1"/>
</dbReference>
<gene>
    <name evidence="2" type="ORF">CCAM_LOCUS30782</name>
</gene>